<proteinExistence type="predicted"/>
<feature type="region of interest" description="Disordered" evidence="3">
    <location>
        <begin position="1174"/>
        <end position="1278"/>
    </location>
</feature>
<dbReference type="Pfam" id="PF12796">
    <property type="entry name" value="Ank_2"/>
    <property type="match status" value="1"/>
</dbReference>
<dbReference type="Proteomes" id="UP000775547">
    <property type="component" value="Unassembled WGS sequence"/>
</dbReference>
<dbReference type="PANTHER" id="PTHR22872:SF2">
    <property type="entry name" value="INHIBITOR OF BRUTON TYROSINE KINASE"/>
    <property type="match status" value="1"/>
</dbReference>
<dbReference type="OrthoDB" id="1893551at2759"/>
<sequence>MPVYDVNARDWLGRSVLHLACAAPDGVEYVRLLLRHPAINVNLADTESHWTPLHRALYHANIPTALLLLRRSDTDRSLQDLEGYTAFDLYNSTLHGTKPSRDAPYGELYTWGANRNAALGFADDGDRVHPEHVVVQRKHANIEPEKEHLVSRFFPVYVRQIQMSRLHTGKLSFILDNLAEAWAAVITSESGGNLRLCGFGSGGRLGPGQHTQYSLKPLASLPHTIISVALGQDHTLALTKTGEVLSWGLNRFSQLGYVVEGLATGEGFGRAEEPIQATPRKIIGPLKKEVVKGVAACKSASACWTETDVYTWGTNNGQLGYDKAAQPVQILPRKATKVTHPVLDISITDSAMSCLLVTQDVICIWNDRHTKIIFPGHAFPSEMQPYRPPQAIQDAKIAKITSCDDTFAALSFNGELFTFSVSNPSESASAKEKSGLKPQRVWALRKKFSAVKDVALSSDGTIIVCTESGHVFVRSRNLKSGQSSSSGKAFKFQRLHSLQRVTQVCANATGAFGALRVEYQLKPIVVHGNTLAEDLAVIQPYLRVPEDPLTRENIYDTSTNMHSDDFNPFMDGYAPNPFRSMHPGHDDDDEDDLQIRTDIEKLRSVLYILNLQRRALEVSTPWWTNMDGGLPHGADVLIQLPSGYTFPAHRVILGARSSKLGSLFEGSRLGINKQGSSVFIELSSSPYSSIKRGHPAHLKLSGCQPLSVLIILTFLYTDEVLAPWDHRVTATFARSFKGMKIDILQVKTDVHALADLLELPSLTGTLESPVKSPPAPTLAAAMERLFTSSQTCADRRSELAPDVVLQLSDRDVHCHSTILRARSEFFADFFDEEEVWTAKRWDVNGVIRVDMKHLNWRVMDFLLRFMCFGAEEEMFSSLEFAITVDEVLEFMFNVMAAATELLLDRLVLLCSVVVLQHTNVHNACFVLADATHLHAQQLIERIQSFVAANMELFLESGMLDDIPTFLVKQLAQFTRIKQAEKFPMSRSGELIHEALAKHADWLALQDIPGPIVRPNHPPQISRRESQGTLKQTPRGGPNSGSPHPSPSVRPQRVIRRRPSNDDIFTMDDADVPHIQETIAPVTPTKVPAPVWKAASTPRVDMKAVMAEAADTNARVIGRTHDVRGSPPSNHYRIDAHKLDSRRPSVGQQTQAGPSSRPTPAGWRVPVDQVAARFSMSASPSTSTLRDSTLDSGSRLPAPPSTPRRLSGPAASTTSSSMPGLGPVITPTRQPSSSFGTSTPRRASGKAWNNSPGQPLPFPSPAQVQTLGNGSGSDGKGKSSMSFLEIQQLELAQASGSRRDRRSLKEIQEEEEALQAKAAALQAEADFLVWWTAEEERARVEEASLAKAVAQAQRQDKKGGGWGKRRAGAKKVDSHGQVDIGSGATESLSQGQGTGAQGQASSRRRPRKPALKASAPA</sequence>
<feature type="domain" description="BTB" evidence="4">
    <location>
        <begin position="801"/>
        <end position="866"/>
    </location>
</feature>
<feature type="compositionally biased region" description="Low complexity" evidence="3">
    <location>
        <begin position="1178"/>
        <end position="1193"/>
    </location>
</feature>
<feature type="compositionally biased region" description="Low complexity" evidence="3">
    <location>
        <begin position="1386"/>
        <end position="1400"/>
    </location>
</feature>
<dbReference type="InterPro" id="IPR011333">
    <property type="entry name" value="SKP1/BTB/POZ_sf"/>
</dbReference>
<feature type="domain" description="BTB" evidence="4">
    <location>
        <begin position="634"/>
        <end position="724"/>
    </location>
</feature>
<dbReference type="PANTHER" id="PTHR22872">
    <property type="entry name" value="BTK-BINDING PROTEIN-RELATED"/>
    <property type="match status" value="1"/>
</dbReference>
<gene>
    <name evidence="5" type="ORF">DXG03_001717</name>
</gene>
<dbReference type="Pfam" id="PF13540">
    <property type="entry name" value="RCC1_2"/>
    <property type="match status" value="1"/>
</dbReference>
<feature type="compositionally biased region" description="Basic and acidic residues" evidence="3">
    <location>
        <begin position="1131"/>
        <end position="1142"/>
    </location>
</feature>
<feature type="repeat" description="RCC1" evidence="2">
    <location>
        <begin position="192"/>
        <end position="241"/>
    </location>
</feature>
<dbReference type="EMBL" id="JABCKV010000014">
    <property type="protein sequence ID" value="KAG5646993.1"/>
    <property type="molecule type" value="Genomic_DNA"/>
</dbReference>
<dbReference type="SUPFAM" id="SSF54695">
    <property type="entry name" value="POZ domain"/>
    <property type="match status" value="2"/>
</dbReference>
<evidence type="ECO:0000259" key="4">
    <source>
        <dbReference type="PROSITE" id="PS50097"/>
    </source>
</evidence>
<dbReference type="CDD" id="cd18186">
    <property type="entry name" value="BTB_POZ_ZBTB_KLHL-like"/>
    <property type="match status" value="2"/>
</dbReference>
<name>A0A9P7KDX4_9AGAR</name>
<dbReference type="PROSITE" id="PS50012">
    <property type="entry name" value="RCC1_3"/>
    <property type="match status" value="2"/>
</dbReference>
<feature type="region of interest" description="Disordered" evidence="3">
    <location>
        <begin position="1012"/>
        <end position="1056"/>
    </location>
</feature>
<keyword evidence="6" id="KW-1185">Reference proteome</keyword>
<reference evidence="5" key="2">
    <citation type="submission" date="2021-10" db="EMBL/GenBank/DDBJ databases">
        <title>Phylogenomics reveals ancestral predisposition of the termite-cultivated fungus Termitomyces towards a domesticated lifestyle.</title>
        <authorList>
            <person name="Auxier B."/>
            <person name="Grum-Grzhimaylo A."/>
            <person name="Cardenas M.E."/>
            <person name="Lodge J.D."/>
            <person name="Laessoe T."/>
            <person name="Pedersen O."/>
            <person name="Smith M.E."/>
            <person name="Kuyper T.W."/>
            <person name="Franco-Molano E.A."/>
            <person name="Baroni T.J."/>
            <person name="Aanen D.K."/>
        </authorList>
    </citation>
    <scope>NUCLEOTIDE SEQUENCE</scope>
    <source>
        <strain evidence="5">AP01</strain>
        <tissue evidence="5">Mycelium</tissue>
    </source>
</reference>
<evidence type="ECO:0000256" key="1">
    <source>
        <dbReference type="ARBA" id="ARBA00022737"/>
    </source>
</evidence>
<dbReference type="SMART" id="SM00225">
    <property type="entry name" value="BTB"/>
    <property type="match status" value="2"/>
</dbReference>
<dbReference type="SUPFAM" id="SSF50985">
    <property type="entry name" value="RCC1/BLIP-II"/>
    <property type="match status" value="1"/>
</dbReference>
<feature type="compositionally biased region" description="Polar residues" evidence="3">
    <location>
        <begin position="1226"/>
        <end position="1252"/>
    </location>
</feature>
<reference evidence="5" key="1">
    <citation type="submission" date="2020-07" db="EMBL/GenBank/DDBJ databases">
        <authorList>
            <person name="Nieuwenhuis M."/>
            <person name="Van De Peppel L.J.J."/>
        </authorList>
    </citation>
    <scope>NUCLEOTIDE SEQUENCE</scope>
    <source>
        <strain evidence="5">AP01</strain>
        <tissue evidence="5">Mycelium</tissue>
    </source>
</reference>
<evidence type="ECO:0000256" key="2">
    <source>
        <dbReference type="PROSITE-ProRule" id="PRU00235"/>
    </source>
</evidence>
<feature type="repeat" description="RCC1" evidence="2">
    <location>
        <begin position="106"/>
        <end position="174"/>
    </location>
</feature>
<keyword evidence="1" id="KW-0677">Repeat</keyword>
<dbReference type="InterPro" id="IPR036770">
    <property type="entry name" value="Ankyrin_rpt-contain_sf"/>
</dbReference>
<evidence type="ECO:0000313" key="5">
    <source>
        <dbReference type="EMBL" id="KAG5646993.1"/>
    </source>
</evidence>
<dbReference type="Gene3D" id="3.30.710.10">
    <property type="entry name" value="Potassium Channel Kv1.1, Chain A"/>
    <property type="match status" value="2"/>
</dbReference>
<dbReference type="Pfam" id="PF00651">
    <property type="entry name" value="BTB"/>
    <property type="match status" value="1"/>
</dbReference>
<organism evidence="5 6">
    <name type="scientific">Asterophora parasitica</name>
    <dbReference type="NCBI Taxonomy" id="117018"/>
    <lineage>
        <taxon>Eukaryota</taxon>
        <taxon>Fungi</taxon>
        <taxon>Dikarya</taxon>
        <taxon>Basidiomycota</taxon>
        <taxon>Agaricomycotina</taxon>
        <taxon>Agaricomycetes</taxon>
        <taxon>Agaricomycetidae</taxon>
        <taxon>Agaricales</taxon>
        <taxon>Tricholomatineae</taxon>
        <taxon>Lyophyllaceae</taxon>
        <taxon>Asterophora</taxon>
    </lineage>
</organism>
<dbReference type="InterPro" id="IPR002110">
    <property type="entry name" value="Ankyrin_rpt"/>
</dbReference>
<dbReference type="Gene3D" id="1.25.40.20">
    <property type="entry name" value="Ankyrin repeat-containing domain"/>
    <property type="match status" value="1"/>
</dbReference>
<evidence type="ECO:0000313" key="6">
    <source>
        <dbReference type="Proteomes" id="UP000775547"/>
    </source>
</evidence>
<dbReference type="PRINTS" id="PR00633">
    <property type="entry name" value="RCCNDNSATION"/>
</dbReference>
<feature type="region of interest" description="Disordered" evidence="3">
    <location>
        <begin position="1343"/>
        <end position="1416"/>
    </location>
</feature>
<dbReference type="SUPFAM" id="SSF48403">
    <property type="entry name" value="Ankyrin repeat"/>
    <property type="match status" value="1"/>
</dbReference>
<dbReference type="InterPro" id="IPR000408">
    <property type="entry name" value="Reg_chr_condens"/>
</dbReference>
<feature type="region of interest" description="Disordered" evidence="3">
    <location>
        <begin position="1117"/>
        <end position="1162"/>
    </location>
</feature>
<dbReference type="Gene3D" id="2.130.10.30">
    <property type="entry name" value="Regulator of chromosome condensation 1/beta-lactamase-inhibitor protein II"/>
    <property type="match status" value="1"/>
</dbReference>
<dbReference type="InterPro" id="IPR000210">
    <property type="entry name" value="BTB/POZ_dom"/>
</dbReference>
<dbReference type="InterPro" id="IPR051625">
    <property type="entry name" value="Signaling_Regulatory_Domain"/>
</dbReference>
<accession>A0A9P7KDX4</accession>
<dbReference type="InterPro" id="IPR009091">
    <property type="entry name" value="RCC1/BLIP-II"/>
</dbReference>
<evidence type="ECO:0000256" key="3">
    <source>
        <dbReference type="SAM" id="MobiDB-lite"/>
    </source>
</evidence>
<dbReference type="SMART" id="SM00248">
    <property type="entry name" value="ANK"/>
    <property type="match status" value="2"/>
</dbReference>
<protein>
    <recommendedName>
        <fullName evidence="4">BTB domain-containing protein</fullName>
    </recommendedName>
</protein>
<dbReference type="PROSITE" id="PS50097">
    <property type="entry name" value="BTB"/>
    <property type="match status" value="2"/>
</dbReference>
<feature type="compositionally biased region" description="Polar residues" evidence="3">
    <location>
        <begin position="1145"/>
        <end position="1157"/>
    </location>
</feature>
<comment type="caution">
    <text evidence="5">The sequence shown here is derived from an EMBL/GenBank/DDBJ whole genome shotgun (WGS) entry which is preliminary data.</text>
</comment>